<gene>
    <name evidence="3" type="ORF">C6569_21205</name>
</gene>
<dbReference type="InterPro" id="IPR027417">
    <property type="entry name" value="P-loop_NTPase"/>
</dbReference>
<dbReference type="Gene3D" id="3.40.50.300">
    <property type="entry name" value="P-loop containing nucleotide triphosphate hydrolases"/>
    <property type="match status" value="1"/>
</dbReference>
<dbReference type="Proteomes" id="UP000237889">
    <property type="component" value="Chromosome"/>
</dbReference>
<evidence type="ECO:0000256" key="1">
    <source>
        <dbReference type="SAM" id="MobiDB-lite"/>
    </source>
</evidence>
<dbReference type="InterPro" id="IPR011646">
    <property type="entry name" value="KAP_P-loop"/>
</dbReference>
<proteinExistence type="predicted"/>
<keyword evidence="4" id="KW-1185">Reference proteome</keyword>
<sequence>MARAATCRRHARRSPGWTAWGRARTARSRLARRSGRRAGESRGRGGGGEQLEIARINRCTFIARSTRSQLIRKMFEADLPIVRPSQDLLDAAAFANRIAASIFSAEGNGGCAIGLVGGWGTGKTSVLNLVERRLALLTTMNSSDAMVRSILGENFIDSVEKLDASYQKYEEILSDDSDLKIYGTYLYSSIYRINILKNRGLSDADARKAEGIWRSIQIASENPSVVFFRFSPWLLGHRVDLTLAYISEVSKSIGSKLGVEAQKAIADYLSAIERISKIAGPLGWIGGVTGTGSIGKYVGLSAKIEAEHFSKGISLEDAKQKLKWNLSKQETKVVIVIDDIDRLAPSEAQLMISLVKSQMDMPNIVHILAYDKKRTEKLLRRRPSRYGDGYIDKIVQVEIELPPPTKARVYEMFAPTIDGLIQKYKTIPSNRMTFVQQDIINSYVENPRDIVRLANSIKFGWPAIENYVDPLDYVVIEVLRLFERDVFNWVRQNIDVINGRRFSSLPDEEWKHEIEQVLARARHDSAARSALRYLFPRIARVTGDGAPGENDDDVIARDAFRVCSQQSSDVYFGLAPQSGAIGHAEVRELRAAVDDPSSLRALLGLVEDSGIETYRAQRIAFLNSLTADANNREALSIGRILNLLEIADQLVLCGDPEPGFFGPIFNGDRIRTILIKYIESLGADTRYGIAAEIMSEGHSLTAVVDLCRSLIGDLRSGGASGRSAFGGAEAQNLRQIVLDRVRRAASEGRFWGQPDPMALLWFWQQAVEDEEVRSWLESQLKSDKILERFMVIAPGMVYSTAGNYRSVRREIWSRIVDIDAVHEKAKIWAAAENEDDDRVKVARAFVEAIARGNDRN</sequence>
<name>A0A2S0NI21_9HYPH</name>
<dbReference type="AlphaFoldDB" id="A0A2S0NI21"/>
<feature type="region of interest" description="Disordered" evidence="1">
    <location>
        <begin position="16"/>
        <end position="47"/>
    </location>
</feature>
<evidence type="ECO:0000259" key="2">
    <source>
        <dbReference type="Pfam" id="PF07693"/>
    </source>
</evidence>
<dbReference type="KEGG" id="phr:C6569_21205"/>
<dbReference type="OrthoDB" id="88903at2"/>
<feature type="domain" description="KAP NTPase" evidence="2">
    <location>
        <begin position="93"/>
        <end position="458"/>
    </location>
</feature>
<protein>
    <recommendedName>
        <fullName evidence="2">KAP NTPase domain-containing protein</fullName>
    </recommendedName>
</protein>
<reference evidence="3 4" key="1">
    <citation type="submission" date="2018-03" db="EMBL/GenBank/DDBJ databases">
        <title>Genome sequencing of Phreatobacter sp.</title>
        <authorList>
            <person name="Kim S.-J."/>
            <person name="Heo J."/>
            <person name="Kwon S.-W."/>
        </authorList>
    </citation>
    <scope>NUCLEOTIDE SEQUENCE [LARGE SCALE GENOMIC DNA]</scope>
    <source>
        <strain evidence="3 4">S-12</strain>
    </source>
</reference>
<organism evidence="3 4">
    <name type="scientific">Phreatobacter cathodiphilus</name>
    <dbReference type="NCBI Taxonomy" id="1868589"/>
    <lineage>
        <taxon>Bacteria</taxon>
        <taxon>Pseudomonadati</taxon>
        <taxon>Pseudomonadota</taxon>
        <taxon>Alphaproteobacteria</taxon>
        <taxon>Hyphomicrobiales</taxon>
        <taxon>Phreatobacteraceae</taxon>
        <taxon>Phreatobacter</taxon>
    </lineage>
</organism>
<evidence type="ECO:0000313" key="3">
    <source>
        <dbReference type="EMBL" id="AVO47815.1"/>
    </source>
</evidence>
<dbReference type="Pfam" id="PF07693">
    <property type="entry name" value="KAP_NTPase"/>
    <property type="match status" value="1"/>
</dbReference>
<accession>A0A2S0NI21</accession>
<dbReference type="EMBL" id="CP027668">
    <property type="protein sequence ID" value="AVO47815.1"/>
    <property type="molecule type" value="Genomic_DNA"/>
</dbReference>
<dbReference type="SUPFAM" id="SSF52540">
    <property type="entry name" value="P-loop containing nucleoside triphosphate hydrolases"/>
    <property type="match status" value="1"/>
</dbReference>
<feature type="compositionally biased region" description="Basic residues" evidence="1">
    <location>
        <begin position="24"/>
        <end position="36"/>
    </location>
</feature>
<evidence type="ECO:0000313" key="4">
    <source>
        <dbReference type="Proteomes" id="UP000237889"/>
    </source>
</evidence>